<evidence type="ECO:0000313" key="3">
    <source>
        <dbReference type="Proteomes" id="UP000323136"/>
    </source>
</evidence>
<evidence type="ECO:0000256" key="1">
    <source>
        <dbReference type="SAM" id="SignalP"/>
    </source>
</evidence>
<keyword evidence="3" id="KW-1185">Reference proteome</keyword>
<evidence type="ECO:0000313" key="2">
    <source>
        <dbReference type="EMBL" id="TYP99167.1"/>
    </source>
</evidence>
<comment type="caution">
    <text evidence="2">The sequence shown here is derived from an EMBL/GenBank/DDBJ whole genome shotgun (WGS) entry which is preliminary data.</text>
</comment>
<accession>A0A5S5DTG9</accession>
<feature type="signal peptide" evidence="1">
    <location>
        <begin position="1"/>
        <end position="19"/>
    </location>
</feature>
<evidence type="ECO:0008006" key="4">
    <source>
        <dbReference type="Google" id="ProtNLM"/>
    </source>
</evidence>
<reference evidence="2 3" key="1">
    <citation type="submission" date="2019-07" db="EMBL/GenBank/DDBJ databases">
        <title>Genomic Encyclopedia of Type Strains, Phase IV (KMG-IV): sequencing the most valuable type-strain genomes for metagenomic binning, comparative biology and taxonomic classification.</title>
        <authorList>
            <person name="Goeker M."/>
        </authorList>
    </citation>
    <scope>NUCLEOTIDE SEQUENCE [LARGE SCALE GENOMIC DNA]</scope>
    <source>
        <strain evidence="2 3">DSM 18961</strain>
    </source>
</reference>
<gene>
    <name evidence="2" type="ORF">C7447_102486</name>
</gene>
<dbReference type="EMBL" id="VNIA01000002">
    <property type="protein sequence ID" value="TYP99167.1"/>
    <property type="molecule type" value="Genomic_DNA"/>
</dbReference>
<dbReference type="OrthoDB" id="1248654at2"/>
<sequence>MKNIFTITFLLLVATSSFSQIELIDTNKSEVVSRISYVYLEKVGDNLYNFFYKNMNSVGHEYENFSFNNIDNDIDKLYTIFMNGFEEVPRDPLKMKANGDIVWLKYTRDDGQVFLQIQQYENEENTDKMRVSRLLTAEDVTNLFKK</sequence>
<organism evidence="2 3">
    <name type="scientific">Tenacibaculum adriaticum</name>
    <dbReference type="NCBI Taxonomy" id="413713"/>
    <lineage>
        <taxon>Bacteria</taxon>
        <taxon>Pseudomonadati</taxon>
        <taxon>Bacteroidota</taxon>
        <taxon>Flavobacteriia</taxon>
        <taxon>Flavobacteriales</taxon>
        <taxon>Flavobacteriaceae</taxon>
        <taxon>Tenacibaculum</taxon>
    </lineage>
</organism>
<name>A0A5S5DTG9_9FLAO</name>
<dbReference type="Proteomes" id="UP000323136">
    <property type="component" value="Unassembled WGS sequence"/>
</dbReference>
<feature type="chain" id="PRO_5024367438" description="DUF4252 domain-containing protein" evidence="1">
    <location>
        <begin position="20"/>
        <end position="146"/>
    </location>
</feature>
<protein>
    <recommendedName>
        <fullName evidence="4">DUF4252 domain-containing protein</fullName>
    </recommendedName>
</protein>
<proteinExistence type="predicted"/>
<keyword evidence="1" id="KW-0732">Signal</keyword>
<dbReference type="RefSeq" id="WP_148869948.1">
    <property type="nucleotide sequence ID" value="NZ_VNIA01000002.1"/>
</dbReference>
<dbReference type="AlphaFoldDB" id="A0A5S5DTG9"/>